<dbReference type="GO" id="GO:0071986">
    <property type="term" value="C:Ragulator complex"/>
    <property type="evidence" value="ECO:0007669"/>
    <property type="project" value="InterPro"/>
</dbReference>
<dbReference type="GeneID" id="115628227"/>
<reference evidence="7" key="1">
    <citation type="submission" date="2025-08" db="UniProtKB">
        <authorList>
            <consortium name="RefSeq"/>
        </authorList>
    </citation>
    <scope>IDENTIFICATION</scope>
    <source>
        <strain evidence="7">11010-0011.00</strain>
        <tissue evidence="7">Whole body</tissue>
    </source>
</reference>
<organism evidence="6 7">
    <name type="scientific">Drosophila lebanonensis</name>
    <name type="common">Fruit fly</name>
    <name type="synonym">Scaptodrosophila lebanonensis</name>
    <dbReference type="NCBI Taxonomy" id="7225"/>
    <lineage>
        <taxon>Eukaryota</taxon>
        <taxon>Metazoa</taxon>
        <taxon>Ecdysozoa</taxon>
        <taxon>Arthropoda</taxon>
        <taxon>Hexapoda</taxon>
        <taxon>Insecta</taxon>
        <taxon>Pterygota</taxon>
        <taxon>Neoptera</taxon>
        <taxon>Endopterygota</taxon>
        <taxon>Diptera</taxon>
        <taxon>Brachycera</taxon>
        <taxon>Muscomorpha</taxon>
        <taxon>Ephydroidea</taxon>
        <taxon>Drosophilidae</taxon>
        <taxon>Scaptodrosophila</taxon>
    </lineage>
</organism>
<evidence type="ECO:0000256" key="4">
    <source>
        <dbReference type="ARBA" id="ARBA00032690"/>
    </source>
</evidence>
<accession>A0A6J2TU44</accession>
<dbReference type="PANTHER" id="PTHR33967:SF1">
    <property type="entry name" value="RAGULATOR COMPLEX PROTEIN LAMTOR4"/>
    <property type="match status" value="1"/>
</dbReference>
<evidence type="ECO:0000256" key="3">
    <source>
        <dbReference type="ARBA" id="ARBA00023228"/>
    </source>
</evidence>
<keyword evidence="3" id="KW-0458">Lysosome</keyword>
<dbReference type="SUPFAM" id="SSF103196">
    <property type="entry name" value="Roadblock/LC7 domain"/>
    <property type="match status" value="1"/>
</dbReference>
<evidence type="ECO:0000313" key="7">
    <source>
        <dbReference type="RefSeq" id="XP_030380091.1"/>
    </source>
</evidence>
<dbReference type="CTD" id="389541"/>
<feature type="region of interest" description="Disordered" evidence="5">
    <location>
        <begin position="125"/>
        <end position="158"/>
    </location>
</feature>
<evidence type="ECO:0000256" key="1">
    <source>
        <dbReference type="ARBA" id="ARBA00004371"/>
    </source>
</evidence>
<dbReference type="GO" id="GO:0071230">
    <property type="term" value="P:cellular response to amino acid stimulus"/>
    <property type="evidence" value="ECO:0007669"/>
    <property type="project" value="InterPro"/>
</dbReference>
<sequence>MRAPVICQCYQMAIIVLVPCEYQIRTIVLSDAQAIEMEKLITPPNQIGHLILKDDGAVLESGGELKNDERSANVIMGLLNLTESIDENFMPNSSCERITIDYEEHSYSICLSNKRIYVVKLSKTHSGNGATTSSPSSTTYNDTEFVEGNNASSSTVLA</sequence>
<dbReference type="GO" id="GO:0005085">
    <property type="term" value="F:guanyl-nucleotide exchange factor activity"/>
    <property type="evidence" value="ECO:0007669"/>
    <property type="project" value="TreeGrafter"/>
</dbReference>
<proteinExistence type="inferred from homology"/>
<dbReference type="PANTHER" id="PTHR33967">
    <property type="entry name" value="RAGULATOR COMPLEX PROTEIN LAMTOR4"/>
    <property type="match status" value="1"/>
</dbReference>
<comment type="similarity">
    <text evidence="2">Belongs to the LAMTOR4 family.</text>
</comment>
<dbReference type="GO" id="GO:0005764">
    <property type="term" value="C:lysosome"/>
    <property type="evidence" value="ECO:0007669"/>
    <property type="project" value="UniProtKB-SubCell"/>
</dbReference>
<comment type="subcellular location">
    <subcellularLocation>
        <location evidence="1">Lysosome</location>
    </subcellularLocation>
</comment>
<dbReference type="InterPro" id="IPR034601">
    <property type="entry name" value="LAMTOR4"/>
</dbReference>
<dbReference type="AlphaFoldDB" id="A0A6J2TU44"/>
<name>A0A6J2TU44_DROLE</name>
<dbReference type="OrthoDB" id="275011at2759"/>
<keyword evidence="6" id="KW-1185">Reference proteome</keyword>
<evidence type="ECO:0000313" key="6">
    <source>
        <dbReference type="Proteomes" id="UP000504634"/>
    </source>
</evidence>
<gene>
    <name evidence="7" type="primary">LOC115628227</name>
</gene>
<protein>
    <recommendedName>
        <fullName evidence="4">Late endosomal/lysosomal adaptor and MAPK and MTOR activator 4</fullName>
    </recommendedName>
</protein>
<evidence type="ECO:0000256" key="5">
    <source>
        <dbReference type="SAM" id="MobiDB-lite"/>
    </source>
</evidence>
<feature type="compositionally biased region" description="Polar residues" evidence="5">
    <location>
        <begin position="149"/>
        <end position="158"/>
    </location>
</feature>
<dbReference type="Proteomes" id="UP000504634">
    <property type="component" value="Unplaced"/>
</dbReference>
<dbReference type="GO" id="GO:0032008">
    <property type="term" value="P:positive regulation of TOR signaling"/>
    <property type="evidence" value="ECO:0007669"/>
    <property type="project" value="InterPro"/>
</dbReference>
<evidence type="ECO:0000256" key="2">
    <source>
        <dbReference type="ARBA" id="ARBA00010627"/>
    </source>
</evidence>
<dbReference type="RefSeq" id="XP_030380091.1">
    <property type="nucleotide sequence ID" value="XM_030524231.1"/>
</dbReference>
<feature type="compositionally biased region" description="Polar residues" evidence="5">
    <location>
        <begin position="125"/>
        <end position="142"/>
    </location>
</feature>